<feature type="transmembrane region" description="Helical" evidence="1">
    <location>
        <begin position="97"/>
        <end position="119"/>
    </location>
</feature>
<dbReference type="RefSeq" id="WP_036067022.1">
    <property type="nucleotide sequence ID" value="NZ_AODD01000015.1"/>
</dbReference>
<protein>
    <recommendedName>
        <fullName evidence="2">DUF3899 domain-containing protein</fullName>
    </recommendedName>
</protein>
<dbReference type="PATRIC" id="fig|1265819.5.peg.2234"/>
<dbReference type="InterPro" id="IPR025007">
    <property type="entry name" value="DUF3899"/>
</dbReference>
<feature type="transmembrane region" description="Helical" evidence="1">
    <location>
        <begin position="9"/>
        <end position="29"/>
    </location>
</feature>
<dbReference type="AlphaFoldDB" id="W7BRR8"/>
<keyword evidence="1" id="KW-1133">Transmembrane helix</keyword>
<keyword evidence="1" id="KW-0472">Membrane</keyword>
<dbReference type="EMBL" id="AODD01000015">
    <property type="protein sequence ID" value="EUJ22948.1"/>
    <property type="molecule type" value="Genomic_DNA"/>
</dbReference>
<dbReference type="Pfam" id="PF13038">
    <property type="entry name" value="DUF3899"/>
    <property type="match status" value="1"/>
</dbReference>
<reference evidence="3 4" key="1">
    <citation type="journal article" date="2014" name="Int. J. Syst. Evol. Microbiol.">
        <title>Listeria floridensis sp. nov., Listeria aquatica sp. nov., Listeria cornellensis sp. nov., Listeria riparia sp. nov. and Listeria grandensis sp. nov., from agricultural and natural environments.</title>
        <authorList>
            <person name="den Bakker H.C."/>
            <person name="Warchocki S."/>
            <person name="Wright E.M."/>
            <person name="Allred A.F."/>
            <person name="Ahlstrom C."/>
            <person name="Manuel C.S."/>
            <person name="Stasiewicz M.J."/>
            <person name="Burrell A."/>
            <person name="Roof S."/>
            <person name="Strawn L."/>
            <person name="Fortes E.D."/>
            <person name="Nightingale K.K."/>
            <person name="Kephart D."/>
            <person name="Wiedmann M."/>
        </authorList>
    </citation>
    <scope>NUCLEOTIDE SEQUENCE [LARGE SCALE GENOMIC DNA]</scope>
    <source>
        <strain evidence="4">FSL F6-971</strain>
    </source>
</reference>
<comment type="caution">
    <text evidence="3">The sequence shown here is derived from an EMBL/GenBank/DDBJ whole genome shotgun (WGS) entry which is preliminary data.</text>
</comment>
<evidence type="ECO:0000313" key="4">
    <source>
        <dbReference type="Proteomes" id="UP000019253"/>
    </source>
</evidence>
<gene>
    <name evidence="3" type="ORF">PGRAN_11153</name>
</gene>
<evidence type="ECO:0000259" key="2">
    <source>
        <dbReference type="Pfam" id="PF13038"/>
    </source>
</evidence>
<keyword evidence="1" id="KW-0812">Transmembrane</keyword>
<evidence type="ECO:0000313" key="3">
    <source>
        <dbReference type="EMBL" id="EUJ22948.1"/>
    </source>
</evidence>
<evidence type="ECO:0000256" key="1">
    <source>
        <dbReference type="SAM" id="Phobius"/>
    </source>
</evidence>
<dbReference type="STRING" id="1265819.PGRAN_11153"/>
<proteinExistence type="predicted"/>
<feature type="transmembrane region" description="Helical" evidence="1">
    <location>
        <begin position="35"/>
        <end position="57"/>
    </location>
</feature>
<dbReference type="Proteomes" id="UP000019253">
    <property type="component" value="Unassembled WGS sequence"/>
</dbReference>
<organism evidence="3 4">
    <name type="scientific">Listeria grandensis FSL F6-0971</name>
    <dbReference type="NCBI Taxonomy" id="1265819"/>
    <lineage>
        <taxon>Bacteria</taxon>
        <taxon>Bacillati</taxon>
        <taxon>Bacillota</taxon>
        <taxon>Bacilli</taxon>
        <taxon>Bacillales</taxon>
        <taxon>Listeriaceae</taxon>
        <taxon>Listeria</taxon>
    </lineage>
</organism>
<sequence>MVTFLLKRVTIFAVIQEILIFFIMLTFYWQVSLLYYINVSFIVSATVFLIGLILYVMQSGFFDLIHSGMRKALRRMQREEENEFANVPLSELMNVGYVSLLLSSLAVLATSFIALAFYYN</sequence>
<feature type="domain" description="DUF3899" evidence="2">
    <location>
        <begin position="37"/>
        <end position="114"/>
    </location>
</feature>
<accession>W7BRR8</accession>
<name>W7BRR8_9LIST</name>
<keyword evidence="4" id="KW-1185">Reference proteome</keyword>